<dbReference type="PANTHER" id="PTHR12213:SF0">
    <property type="entry name" value="CORRINOID ADENOSYLTRANSFERASE MMAB"/>
    <property type="match status" value="1"/>
</dbReference>
<evidence type="ECO:0000259" key="16">
    <source>
        <dbReference type="Pfam" id="PF01923"/>
    </source>
</evidence>
<evidence type="ECO:0000256" key="2">
    <source>
        <dbReference type="ARBA" id="ARBA00007487"/>
    </source>
</evidence>
<accession>A0A9P1JJN7</accession>
<evidence type="ECO:0000256" key="13">
    <source>
        <dbReference type="ARBA" id="ARBA00048555"/>
    </source>
</evidence>
<evidence type="ECO:0000256" key="5">
    <source>
        <dbReference type="ARBA" id="ARBA00020963"/>
    </source>
</evidence>
<dbReference type="InterPro" id="IPR029499">
    <property type="entry name" value="PduO-typ"/>
</dbReference>
<keyword evidence="6 15" id="KW-0169">Cobalamin biosynthesis</keyword>
<dbReference type="GO" id="GO:0009236">
    <property type="term" value="P:cobalamin biosynthetic process"/>
    <property type="evidence" value="ECO:0007669"/>
    <property type="project" value="UniProtKB-UniRule"/>
</dbReference>
<reference evidence="17 18" key="1">
    <citation type="journal article" date="2011" name="Int. J. Syst. Evol. Microbiol.">
        <title>Relationship of Bacillus amyloliquefaciens clades associated with strains DSM 7T and FZB42T: a proposal for Bacillus amyloliquefaciens subsp. amyloliquefaciens subsp. nov. and Bacillus amyloliquefaciens subsp. plantarum subsp. nov. based on complete genome sequence comparisons.</title>
        <authorList>
            <person name="Borriss R."/>
            <person name="Chen X.H."/>
            <person name="Rueckert C."/>
            <person name="Blom J."/>
            <person name="Becker A."/>
            <person name="Baumgarth B."/>
            <person name="Fan B."/>
            <person name="Pukall R."/>
            <person name="Schumann P."/>
            <person name="Sproer C."/>
            <person name="Junge H."/>
            <person name="Vater J."/>
            <person name="Puhler A."/>
            <person name="Klenk H.P."/>
        </authorList>
    </citation>
    <scope>NUCLEOTIDE SEQUENCE [LARGE SCALE GENOMIC DNA]</scope>
    <source>
        <strain evidence="18">DSM 7</strain>
    </source>
</reference>
<dbReference type="KEGG" id="bao:BAMF_3156"/>
<evidence type="ECO:0000256" key="8">
    <source>
        <dbReference type="ARBA" id="ARBA00022741"/>
    </source>
</evidence>
<evidence type="ECO:0000256" key="15">
    <source>
        <dbReference type="RuleBase" id="RU366026"/>
    </source>
</evidence>
<evidence type="ECO:0000313" key="17">
    <source>
        <dbReference type="EMBL" id="CBI44282.1"/>
    </source>
</evidence>
<dbReference type="AlphaFoldDB" id="A0A9P1JJN7"/>
<evidence type="ECO:0000256" key="6">
    <source>
        <dbReference type="ARBA" id="ARBA00022573"/>
    </source>
</evidence>
<proteinExistence type="inferred from homology"/>
<name>A0A9P1JJN7_BACAS</name>
<evidence type="ECO:0000256" key="4">
    <source>
        <dbReference type="ARBA" id="ARBA00012454"/>
    </source>
</evidence>
<evidence type="ECO:0000313" key="18">
    <source>
        <dbReference type="Proteomes" id="UP000006562"/>
    </source>
</evidence>
<dbReference type="InterPro" id="IPR036451">
    <property type="entry name" value="CblAdoTrfase-like_sf"/>
</dbReference>
<dbReference type="PANTHER" id="PTHR12213">
    <property type="entry name" value="CORRINOID ADENOSYLTRANSFERASE"/>
    <property type="match status" value="1"/>
</dbReference>
<dbReference type="FunFam" id="1.20.1200.10:FF:000001">
    <property type="entry name" value="Cob(I)yrinic acid a,c-diamide adenosyltransferase"/>
    <property type="match status" value="1"/>
</dbReference>
<evidence type="ECO:0000256" key="11">
    <source>
        <dbReference type="ARBA" id="ARBA00033334"/>
    </source>
</evidence>
<reference evidence="18" key="2">
    <citation type="journal article" date="2011" name="J. Biotechnol.">
        <title>Genome sequence of B. amyloliquefaciens type strain DSM7(T) reveals differences to plant-associated B. amyloliquefaciens FZB42.</title>
        <authorList>
            <person name="Ruckert C."/>
            <person name="Blom J."/>
            <person name="Chen X."/>
            <person name="Reva O."/>
            <person name="Borriss R."/>
        </authorList>
    </citation>
    <scope>NUCLEOTIDE SEQUENCE [LARGE SCALE GENOMIC DNA]</scope>
    <source>
        <strain evidence="18">DSM 7</strain>
    </source>
</reference>
<comment type="pathway">
    <text evidence="1 15">Cofactor biosynthesis; adenosylcobalamin biosynthesis; adenosylcobalamin from cob(II)yrinate a,c-diamide: step 2/7.</text>
</comment>
<evidence type="ECO:0000256" key="1">
    <source>
        <dbReference type="ARBA" id="ARBA00005121"/>
    </source>
</evidence>
<feature type="domain" description="Cobalamin adenosyltransferase-like" evidence="16">
    <location>
        <begin position="15"/>
        <end position="178"/>
    </location>
</feature>
<keyword evidence="9 15" id="KW-0067">ATP-binding</keyword>
<comment type="catalytic activity">
    <reaction evidence="13 15">
        <text>2 cob(II)yrinate a,c diamide + reduced [electron-transfer flavoprotein] + 2 ATP = 2 adenosylcob(III)yrinate a,c-diamide + 2 triphosphate + oxidized [electron-transfer flavoprotein] + 3 H(+)</text>
        <dbReference type="Rhea" id="RHEA:11528"/>
        <dbReference type="Rhea" id="RHEA-COMP:10685"/>
        <dbReference type="Rhea" id="RHEA-COMP:10686"/>
        <dbReference type="ChEBI" id="CHEBI:15378"/>
        <dbReference type="ChEBI" id="CHEBI:18036"/>
        <dbReference type="ChEBI" id="CHEBI:30616"/>
        <dbReference type="ChEBI" id="CHEBI:57692"/>
        <dbReference type="ChEBI" id="CHEBI:58307"/>
        <dbReference type="ChEBI" id="CHEBI:58503"/>
        <dbReference type="ChEBI" id="CHEBI:58537"/>
        <dbReference type="EC" id="2.5.1.17"/>
    </reaction>
</comment>
<dbReference type="InterPro" id="IPR016030">
    <property type="entry name" value="CblAdoTrfase-like"/>
</dbReference>
<keyword evidence="7 15" id="KW-0808">Transferase</keyword>
<evidence type="ECO:0000256" key="10">
    <source>
        <dbReference type="ARBA" id="ARBA00031529"/>
    </source>
</evidence>
<evidence type="ECO:0000256" key="14">
    <source>
        <dbReference type="ARBA" id="ARBA00048692"/>
    </source>
</evidence>
<evidence type="ECO:0000256" key="7">
    <source>
        <dbReference type="ARBA" id="ARBA00022679"/>
    </source>
</evidence>
<dbReference type="SUPFAM" id="SSF89028">
    <property type="entry name" value="Cobalamin adenosyltransferase-like"/>
    <property type="match status" value="1"/>
</dbReference>
<evidence type="ECO:0000256" key="12">
    <source>
        <dbReference type="ARBA" id="ARBA00033354"/>
    </source>
</evidence>
<gene>
    <name evidence="17" type="primary">yvqK</name>
    <name evidence="17" type="ordered locus">BAMF_3156</name>
</gene>
<comment type="subunit">
    <text evidence="3">Homotrimer.</text>
</comment>
<dbReference type="NCBIfam" id="TIGR00636">
    <property type="entry name" value="PduO_Nterm"/>
    <property type="match status" value="1"/>
</dbReference>
<dbReference type="Gene3D" id="1.20.1200.10">
    <property type="entry name" value="Cobalamin adenosyltransferase-like"/>
    <property type="match status" value="1"/>
</dbReference>
<keyword evidence="8 15" id="KW-0547">Nucleotide-binding</keyword>
<evidence type="ECO:0000256" key="3">
    <source>
        <dbReference type="ARBA" id="ARBA00011233"/>
    </source>
</evidence>
<dbReference type="Pfam" id="PF01923">
    <property type="entry name" value="Cob_adeno_trans"/>
    <property type="match status" value="1"/>
</dbReference>
<comment type="similarity">
    <text evidence="2 15">Belongs to the Cob(I)alamin adenosyltransferase family.</text>
</comment>
<keyword evidence="18" id="KW-1185">Reference proteome</keyword>
<dbReference type="GO" id="GO:0008817">
    <property type="term" value="F:corrinoid adenosyltransferase activity"/>
    <property type="evidence" value="ECO:0007669"/>
    <property type="project" value="UniProtKB-UniRule"/>
</dbReference>
<dbReference type="EMBL" id="FN597644">
    <property type="protein sequence ID" value="CBI44282.1"/>
    <property type="molecule type" value="Genomic_DNA"/>
</dbReference>
<evidence type="ECO:0000256" key="9">
    <source>
        <dbReference type="ARBA" id="ARBA00022840"/>
    </source>
</evidence>
<dbReference type="EC" id="2.5.1.17" evidence="4 15"/>
<protein>
    <recommendedName>
        <fullName evidence="5 15">Corrinoid adenosyltransferase</fullName>
        <ecNumber evidence="4 15">2.5.1.17</ecNumber>
    </recommendedName>
    <alternativeName>
        <fullName evidence="10 15">Cob(II)alamin adenosyltransferase</fullName>
    </alternativeName>
    <alternativeName>
        <fullName evidence="12 15">Cob(II)yrinic acid a,c-diamide adenosyltransferase</fullName>
    </alternativeName>
    <alternativeName>
        <fullName evidence="11 15">Cobinamide/cobalamin adenosyltransferase</fullName>
    </alternativeName>
</protein>
<dbReference type="Proteomes" id="UP000006562">
    <property type="component" value="Chromosome"/>
</dbReference>
<sequence>MCKSGGRRRNRSMKLYTKTGDKGQTSLIGGRTDKDSLRVESYGTIDELNSFIGLALAELADCENCGDLKAELRNIQHELFDCGGDLATVTEHKNYKLREKSISVLEDCIDRYTAEAPPLEKFILPGGHKAAAQLHIARTVTRRAERLTVKLGKTEEINDTVLRYLNRLSDYFFAAARAINTRQGVKDIEYERSAAVFREDE</sequence>
<organism evidence="17 18">
    <name type="scientific">Bacillus amyloliquefaciens (strain ATCC 23350 / DSM 7 / BCRC 11601 / CCUG 28519 / NBRC 15535 / NRRL B-14393 / F)</name>
    <dbReference type="NCBI Taxonomy" id="692420"/>
    <lineage>
        <taxon>Bacteria</taxon>
        <taxon>Bacillati</taxon>
        <taxon>Bacillota</taxon>
        <taxon>Bacilli</taxon>
        <taxon>Bacillales</taxon>
        <taxon>Bacillaceae</taxon>
        <taxon>Bacillus</taxon>
        <taxon>Bacillus amyloliquefaciens group</taxon>
    </lineage>
</organism>
<dbReference type="GO" id="GO:0005524">
    <property type="term" value="F:ATP binding"/>
    <property type="evidence" value="ECO:0007669"/>
    <property type="project" value="UniProtKB-UniRule"/>
</dbReference>
<comment type="catalytic activity">
    <reaction evidence="14 15">
        <text>2 cob(II)alamin + reduced [electron-transfer flavoprotein] + 2 ATP = 2 adenosylcob(III)alamin + 2 triphosphate + oxidized [electron-transfer flavoprotein] + 3 H(+)</text>
        <dbReference type="Rhea" id="RHEA:28671"/>
        <dbReference type="Rhea" id="RHEA-COMP:10685"/>
        <dbReference type="Rhea" id="RHEA-COMP:10686"/>
        <dbReference type="ChEBI" id="CHEBI:15378"/>
        <dbReference type="ChEBI" id="CHEBI:16304"/>
        <dbReference type="ChEBI" id="CHEBI:18036"/>
        <dbReference type="ChEBI" id="CHEBI:18408"/>
        <dbReference type="ChEBI" id="CHEBI:30616"/>
        <dbReference type="ChEBI" id="CHEBI:57692"/>
        <dbReference type="ChEBI" id="CHEBI:58307"/>
        <dbReference type="EC" id="2.5.1.17"/>
    </reaction>
</comment>